<feature type="transmembrane region" description="Helical" evidence="1">
    <location>
        <begin position="94"/>
        <end position="115"/>
    </location>
</feature>
<sequence length="292" mass="30322">MQHARTSLLATATVIGSGLLWGFYWVPVRELNALGLSGAWGTLAITLAAALVLWPVVVFRNRKLWRSDPGALAAIALGGVAFCLYSIGFVYGHVAIIILLFFLTPVWSTLIGRFVMGWDTPALRLVAIVVGLLGLATMLSAGGGVPLPRGLGEWMALAAGLLWAISTTVIRVRPGPAPLEAAFVFAVGAAVASAAMAPGLGASPGVIHWGSVAIWACVAGLLWWGPAIAALMWATTQLDPVRVGILLMSEVLVGAASAALIAGETLSPIEVIGGSLVLCAGVLEVWPVKRHR</sequence>
<feature type="transmembrane region" description="Helical" evidence="1">
    <location>
        <begin position="179"/>
        <end position="200"/>
    </location>
</feature>
<proteinExistence type="predicted"/>
<gene>
    <name evidence="3" type="ORF">KUL25_09440</name>
    <name evidence="4" type="ORF">KUL25_09445</name>
</gene>
<accession>A0A975TZQ5</accession>
<dbReference type="InterPro" id="IPR000620">
    <property type="entry name" value="EamA_dom"/>
</dbReference>
<feature type="transmembrane region" description="Helical" evidence="1">
    <location>
        <begin position="212"/>
        <end position="233"/>
    </location>
</feature>
<reference evidence="4 5" key="1">
    <citation type="submission" date="2021-07" db="EMBL/GenBank/DDBJ databases">
        <title>Karlodiniumbacter phycospheric gen. nov., sp. nov., a phycosphere bacterium isolated from karlodinium veneficum.</title>
        <authorList>
            <person name="Peng Y."/>
            <person name="Jiang L."/>
            <person name="Lee J."/>
        </authorList>
    </citation>
    <scope>NUCLEOTIDE SEQUENCE</scope>
    <source>
        <strain evidence="4 5">N5</strain>
    </source>
</reference>
<dbReference type="EMBL" id="CP078073">
    <property type="protein sequence ID" value="QXL89704.1"/>
    <property type="molecule type" value="Genomic_DNA"/>
</dbReference>
<feature type="transmembrane region" description="Helical" evidence="1">
    <location>
        <begin position="7"/>
        <end position="26"/>
    </location>
</feature>
<feature type="transmembrane region" description="Helical" evidence="1">
    <location>
        <begin position="269"/>
        <end position="288"/>
    </location>
</feature>
<evidence type="ECO:0000313" key="5">
    <source>
        <dbReference type="Proteomes" id="UP000693972"/>
    </source>
</evidence>
<dbReference type="Pfam" id="PF00892">
    <property type="entry name" value="EamA"/>
    <property type="match status" value="1"/>
</dbReference>
<keyword evidence="1" id="KW-0812">Transmembrane</keyword>
<dbReference type="SUPFAM" id="SSF103481">
    <property type="entry name" value="Multidrug resistance efflux transporter EmrE"/>
    <property type="match status" value="2"/>
</dbReference>
<feature type="domain" description="EamA" evidence="2">
    <location>
        <begin position="13"/>
        <end position="138"/>
    </location>
</feature>
<keyword evidence="1" id="KW-0472">Membrane</keyword>
<keyword evidence="5" id="KW-1185">Reference proteome</keyword>
<feature type="transmembrane region" description="Helical" evidence="1">
    <location>
        <begin position="154"/>
        <end position="172"/>
    </location>
</feature>
<feature type="transmembrane region" description="Helical" evidence="1">
    <location>
        <begin position="38"/>
        <end position="59"/>
    </location>
</feature>
<feature type="transmembrane region" description="Helical" evidence="1">
    <location>
        <begin position="122"/>
        <end position="142"/>
    </location>
</feature>
<evidence type="ECO:0000256" key="1">
    <source>
        <dbReference type="SAM" id="Phobius"/>
    </source>
</evidence>
<organism evidence="4">
    <name type="scientific">Gymnodinialimonas phycosphaerae</name>
    <dbReference type="NCBI Taxonomy" id="2841589"/>
    <lineage>
        <taxon>Bacteria</taxon>
        <taxon>Pseudomonadati</taxon>
        <taxon>Pseudomonadota</taxon>
        <taxon>Alphaproteobacteria</taxon>
        <taxon>Rhodobacterales</taxon>
        <taxon>Paracoccaceae</taxon>
        <taxon>Gymnodinialimonas</taxon>
    </lineage>
</organism>
<dbReference type="AlphaFoldDB" id="A0A975TZQ5"/>
<evidence type="ECO:0000259" key="2">
    <source>
        <dbReference type="Pfam" id="PF00892"/>
    </source>
</evidence>
<dbReference type="InterPro" id="IPR037185">
    <property type="entry name" value="EmrE-like"/>
</dbReference>
<feature type="transmembrane region" description="Helical" evidence="1">
    <location>
        <begin position="71"/>
        <end position="88"/>
    </location>
</feature>
<keyword evidence="1" id="KW-1133">Transmembrane helix</keyword>
<dbReference type="RefSeq" id="WP_257892726.1">
    <property type="nucleotide sequence ID" value="NZ_JAIMBW010000001.1"/>
</dbReference>
<dbReference type="GO" id="GO:0016020">
    <property type="term" value="C:membrane"/>
    <property type="evidence" value="ECO:0007669"/>
    <property type="project" value="InterPro"/>
</dbReference>
<dbReference type="Proteomes" id="UP000693972">
    <property type="component" value="Unassembled WGS sequence"/>
</dbReference>
<name>A0A975TZQ5_9RHOB</name>
<feature type="transmembrane region" description="Helical" evidence="1">
    <location>
        <begin position="245"/>
        <end position="263"/>
    </location>
</feature>
<evidence type="ECO:0000313" key="3">
    <source>
        <dbReference type="EMBL" id="MBY4892986.1"/>
    </source>
</evidence>
<protein>
    <submittedName>
        <fullName evidence="4">DMT family transporter</fullName>
    </submittedName>
</protein>
<dbReference type="EMBL" id="JAIMBW010000001">
    <property type="protein sequence ID" value="MBY4892986.1"/>
    <property type="molecule type" value="Genomic_DNA"/>
</dbReference>
<evidence type="ECO:0000313" key="4">
    <source>
        <dbReference type="EMBL" id="QXL89704.1"/>
    </source>
</evidence>